<dbReference type="GO" id="GO:0022857">
    <property type="term" value="F:transmembrane transporter activity"/>
    <property type="evidence" value="ECO:0007669"/>
    <property type="project" value="InterPro"/>
</dbReference>
<gene>
    <name evidence="9" type="ORF">A3F84_16215</name>
</gene>
<feature type="transmembrane region" description="Helical" evidence="8">
    <location>
        <begin position="20"/>
        <end position="41"/>
    </location>
</feature>
<keyword evidence="5 8" id="KW-1133">Transmembrane helix</keyword>
<keyword evidence="6 8" id="KW-0472">Membrane</keyword>
<keyword evidence="4 7" id="KW-0812">Transmembrane</keyword>
<dbReference type="Proteomes" id="UP000178606">
    <property type="component" value="Unassembled WGS sequence"/>
</dbReference>
<dbReference type="PANTHER" id="PTHR30558:SF7">
    <property type="entry name" value="TOL-PAL SYSTEM PROTEIN TOLR"/>
    <property type="match status" value="1"/>
</dbReference>
<keyword evidence="7" id="KW-0813">Transport</keyword>
<reference evidence="9 10" key="1">
    <citation type="journal article" date="2016" name="Nat. Commun.">
        <title>Thousands of microbial genomes shed light on interconnected biogeochemical processes in an aquifer system.</title>
        <authorList>
            <person name="Anantharaman K."/>
            <person name="Brown C.T."/>
            <person name="Hug L.A."/>
            <person name="Sharon I."/>
            <person name="Castelle C.J."/>
            <person name="Probst A.J."/>
            <person name="Thomas B.C."/>
            <person name="Singh A."/>
            <person name="Wilkins M.J."/>
            <person name="Karaoz U."/>
            <person name="Brodie E.L."/>
            <person name="Williams K.H."/>
            <person name="Hubbard S.S."/>
            <person name="Banfield J.F."/>
        </authorList>
    </citation>
    <scope>NUCLEOTIDE SEQUENCE [LARGE SCALE GENOMIC DNA]</scope>
    <source>
        <strain evidence="10">RIFCSPLOWO2_12_FULL_64_10</strain>
    </source>
</reference>
<dbReference type="InterPro" id="IPR003400">
    <property type="entry name" value="ExbD"/>
</dbReference>
<evidence type="ECO:0000256" key="7">
    <source>
        <dbReference type="RuleBase" id="RU003879"/>
    </source>
</evidence>
<evidence type="ECO:0000256" key="1">
    <source>
        <dbReference type="ARBA" id="ARBA00004162"/>
    </source>
</evidence>
<accession>A0A1F6CSW6</accession>
<keyword evidence="7" id="KW-0653">Protein transport</keyword>
<evidence type="ECO:0000256" key="8">
    <source>
        <dbReference type="SAM" id="Phobius"/>
    </source>
</evidence>
<dbReference type="Pfam" id="PF02472">
    <property type="entry name" value="ExbD"/>
    <property type="match status" value="1"/>
</dbReference>
<keyword evidence="3" id="KW-1003">Cell membrane</keyword>
<dbReference type="AlphaFoldDB" id="A0A1F6CSW6"/>
<dbReference type="EMBL" id="MFKF01000148">
    <property type="protein sequence ID" value="OGG52278.1"/>
    <property type="molecule type" value="Genomic_DNA"/>
</dbReference>
<evidence type="ECO:0000313" key="9">
    <source>
        <dbReference type="EMBL" id="OGG52278.1"/>
    </source>
</evidence>
<evidence type="ECO:0000256" key="2">
    <source>
        <dbReference type="ARBA" id="ARBA00005811"/>
    </source>
</evidence>
<evidence type="ECO:0008006" key="11">
    <source>
        <dbReference type="Google" id="ProtNLM"/>
    </source>
</evidence>
<sequence>MTAGIRRTGRRRSVLSEINVTPLVDVMLVLLIIFMVTAPSIQQWLAVTLPKSTVGQAEIQEGVVVTITRDGVVQIDQERVTFANFQARFAAVRARIGDRPVFLRADEQVPYGRVVEIVGKIKSAGVNRLGLVEEIVTEASKGR</sequence>
<name>A0A1F6CSW6_HANXR</name>
<organism evidence="9 10">
    <name type="scientific">Handelsmanbacteria sp. (strain RIFCSPLOWO2_12_FULL_64_10)</name>
    <dbReference type="NCBI Taxonomy" id="1817868"/>
    <lineage>
        <taxon>Bacteria</taxon>
        <taxon>Candidatus Handelsmaniibacteriota</taxon>
    </lineage>
</organism>
<evidence type="ECO:0000256" key="6">
    <source>
        <dbReference type="ARBA" id="ARBA00023136"/>
    </source>
</evidence>
<evidence type="ECO:0000256" key="3">
    <source>
        <dbReference type="ARBA" id="ARBA00022475"/>
    </source>
</evidence>
<dbReference type="PANTHER" id="PTHR30558">
    <property type="entry name" value="EXBD MEMBRANE COMPONENT OF PMF-DRIVEN MACROMOLECULE IMPORT SYSTEM"/>
    <property type="match status" value="1"/>
</dbReference>
<evidence type="ECO:0000256" key="4">
    <source>
        <dbReference type="ARBA" id="ARBA00022692"/>
    </source>
</evidence>
<dbReference type="Gene3D" id="3.30.420.270">
    <property type="match status" value="1"/>
</dbReference>
<evidence type="ECO:0000313" key="10">
    <source>
        <dbReference type="Proteomes" id="UP000178606"/>
    </source>
</evidence>
<comment type="similarity">
    <text evidence="2 7">Belongs to the ExbD/TolR family.</text>
</comment>
<proteinExistence type="inferred from homology"/>
<evidence type="ECO:0000256" key="5">
    <source>
        <dbReference type="ARBA" id="ARBA00022989"/>
    </source>
</evidence>
<protein>
    <recommendedName>
        <fullName evidence="11">Protein TolR</fullName>
    </recommendedName>
</protein>
<dbReference type="GO" id="GO:0015031">
    <property type="term" value="P:protein transport"/>
    <property type="evidence" value="ECO:0007669"/>
    <property type="project" value="UniProtKB-KW"/>
</dbReference>
<comment type="caution">
    <text evidence="9">The sequence shown here is derived from an EMBL/GenBank/DDBJ whole genome shotgun (WGS) entry which is preliminary data.</text>
</comment>
<dbReference type="GO" id="GO:0005886">
    <property type="term" value="C:plasma membrane"/>
    <property type="evidence" value="ECO:0007669"/>
    <property type="project" value="UniProtKB-SubCell"/>
</dbReference>
<comment type="subcellular location">
    <subcellularLocation>
        <location evidence="1">Cell membrane</location>
        <topology evidence="1">Single-pass membrane protein</topology>
    </subcellularLocation>
    <subcellularLocation>
        <location evidence="7">Cell membrane</location>
        <topology evidence="7">Single-pass type II membrane protein</topology>
    </subcellularLocation>
</comment>